<evidence type="ECO:0000256" key="1">
    <source>
        <dbReference type="ARBA" id="ARBA00006432"/>
    </source>
</evidence>
<keyword evidence="2" id="KW-0436">Ligase</keyword>
<dbReference type="PANTHER" id="PTHR43201">
    <property type="entry name" value="ACYL-COA SYNTHETASE"/>
    <property type="match status" value="1"/>
</dbReference>
<dbReference type="Pfam" id="PF00501">
    <property type="entry name" value="AMP-binding"/>
    <property type="match status" value="1"/>
</dbReference>
<accession>A0A366HCG2</accession>
<dbReference type="EMBL" id="QNRQ01000005">
    <property type="protein sequence ID" value="RBP39467.1"/>
    <property type="molecule type" value="Genomic_DNA"/>
</dbReference>
<evidence type="ECO:0000256" key="2">
    <source>
        <dbReference type="ARBA" id="ARBA00022598"/>
    </source>
</evidence>
<dbReference type="RefSeq" id="WP_113933415.1">
    <property type="nucleotide sequence ID" value="NZ_JACCEU010000003.1"/>
</dbReference>
<evidence type="ECO:0000313" key="5">
    <source>
        <dbReference type="Proteomes" id="UP000253628"/>
    </source>
</evidence>
<dbReference type="AlphaFoldDB" id="A0A366HCG2"/>
<evidence type="ECO:0000259" key="3">
    <source>
        <dbReference type="Pfam" id="PF00501"/>
    </source>
</evidence>
<dbReference type="GO" id="GO:0031956">
    <property type="term" value="F:medium-chain fatty acid-CoA ligase activity"/>
    <property type="evidence" value="ECO:0007669"/>
    <property type="project" value="TreeGrafter"/>
</dbReference>
<dbReference type="Gene3D" id="3.40.50.12780">
    <property type="entry name" value="N-terminal domain of ligase-like"/>
    <property type="match status" value="1"/>
</dbReference>
<keyword evidence="5" id="KW-1185">Reference proteome</keyword>
<dbReference type="GO" id="GO:0006631">
    <property type="term" value="P:fatty acid metabolic process"/>
    <property type="evidence" value="ECO:0007669"/>
    <property type="project" value="TreeGrafter"/>
</dbReference>
<dbReference type="Pfam" id="PF23562">
    <property type="entry name" value="AMP-binding_C_3"/>
    <property type="match status" value="1"/>
</dbReference>
<dbReference type="InterPro" id="IPR000873">
    <property type="entry name" value="AMP-dep_synth/lig_dom"/>
</dbReference>
<proteinExistence type="inferred from homology"/>
<dbReference type="InterPro" id="IPR042099">
    <property type="entry name" value="ANL_N_sf"/>
</dbReference>
<feature type="domain" description="AMP-dependent synthetase/ligase" evidence="3">
    <location>
        <begin position="51"/>
        <end position="430"/>
    </location>
</feature>
<comment type="caution">
    <text evidence="4">The sequence shown here is derived from an EMBL/GenBank/DDBJ whole genome shotgun (WGS) entry which is preliminary data.</text>
</comment>
<evidence type="ECO:0000313" key="4">
    <source>
        <dbReference type="EMBL" id="RBP39467.1"/>
    </source>
</evidence>
<comment type="similarity">
    <text evidence="1">Belongs to the ATP-dependent AMP-binding enzyme family.</text>
</comment>
<dbReference type="Proteomes" id="UP000253628">
    <property type="component" value="Unassembled WGS sequence"/>
</dbReference>
<gene>
    <name evidence="4" type="ORF">DFR37_105263</name>
</gene>
<sequence>MATITSTANFRPIALGPYEGMLERRADGTMILRSADKLGPSPARYTDPLIRWAAEKPQAPMVAQRDENGIWKYLSYGAALEQIQHLGQALLDRGLGPERPLMVLSENSIEHALMALAAMHVGIPYAPISPAYSLLSPSAERVRHAVELLTPGAVFAFDAARFSNAIELAVPADTELIFVQGSIEGRRNTRFEDLLKTAPTEQVAQAHAAVGVGTVAKFLFTSGSTKQPKAVVNTHGMMMSNQQMYLQCYPFLAEEPPVLVDWMPWHHTAAGNNNFGVILYHGGTLYIDEGKPTQDGMAETIRNLREVSSTIYYSVPKGLETLAHEMKRDTALRDRFFSRMRLIFPCGAALPGPLKQSIDELAIASCGARIPMTMGLGMTETAPFAISAHLPDWQAGVIGIPAPGVEVKLVPNGDKIEVRYRGPNITPGYWRQPELTQASFDEEGFFCSGDAARFIDDNAPERGLLFDGRIAEDFKLISGTWANVGALRLNAIAAGTPYIHDVVITGHDRGELGMLILLLPTAAALAPELAADVSLADIAGNAKVRAWAQALLDKLASTATGSSNRITRALIIAQPALMETGEMTDKGSINQRTMLKTRAALVEQLYADQPGPEVLIAHTKAQAT</sequence>
<dbReference type="PANTHER" id="PTHR43201:SF5">
    <property type="entry name" value="MEDIUM-CHAIN ACYL-COA LIGASE ACSF2, MITOCHONDRIAL"/>
    <property type="match status" value="1"/>
</dbReference>
<reference evidence="4 5" key="1">
    <citation type="submission" date="2018-06" db="EMBL/GenBank/DDBJ databases">
        <title>Genomic Encyclopedia of Type Strains, Phase IV (KMG-IV): sequencing the most valuable type-strain genomes for metagenomic binning, comparative biology and taxonomic classification.</title>
        <authorList>
            <person name="Goeker M."/>
        </authorList>
    </citation>
    <scope>NUCLEOTIDE SEQUENCE [LARGE SCALE GENOMIC DNA]</scope>
    <source>
        <strain evidence="4 5">DSM 25520</strain>
    </source>
</reference>
<dbReference type="SUPFAM" id="SSF56801">
    <property type="entry name" value="Acetyl-CoA synthetase-like"/>
    <property type="match status" value="1"/>
</dbReference>
<name>A0A366HCG2_9BURK</name>
<dbReference type="OrthoDB" id="9766486at2"/>
<protein>
    <submittedName>
        <fullName evidence="4">Feruloyl-CoA synthase</fullName>
    </submittedName>
</protein>
<organism evidence="4 5">
    <name type="scientific">Eoetvoesiella caeni</name>
    <dbReference type="NCBI Taxonomy" id="645616"/>
    <lineage>
        <taxon>Bacteria</taxon>
        <taxon>Pseudomonadati</taxon>
        <taxon>Pseudomonadota</taxon>
        <taxon>Betaproteobacteria</taxon>
        <taxon>Burkholderiales</taxon>
        <taxon>Alcaligenaceae</taxon>
        <taxon>Eoetvoesiella</taxon>
    </lineage>
</organism>